<evidence type="ECO:0000313" key="2">
    <source>
        <dbReference type="EMBL" id="PLW12618.1"/>
    </source>
</evidence>
<organism evidence="2 3">
    <name type="scientific">Puccinia coronata f. sp. avenae</name>
    <dbReference type="NCBI Taxonomy" id="200324"/>
    <lineage>
        <taxon>Eukaryota</taxon>
        <taxon>Fungi</taxon>
        <taxon>Dikarya</taxon>
        <taxon>Basidiomycota</taxon>
        <taxon>Pucciniomycotina</taxon>
        <taxon>Pucciniomycetes</taxon>
        <taxon>Pucciniales</taxon>
        <taxon>Pucciniaceae</taxon>
        <taxon>Puccinia</taxon>
    </lineage>
</organism>
<dbReference type="EMBL" id="PGCJ01000976">
    <property type="protein sequence ID" value="PLW12618.1"/>
    <property type="molecule type" value="Genomic_DNA"/>
</dbReference>
<name>A0A2N5SH84_9BASI</name>
<feature type="region of interest" description="Disordered" evidence="1">
    <location>
        <begin position="1"/>
        <end position="25"/>
    </location>
</feature>
<dbReference type="AlphaFoldDB" id="A0A2N5SH84"/>
<reference evidence="2 3" key="1">
    <citation type="submission" date="2017-11" db="EMBL/GenBank/DDBJ databases">
        <title>De novo assembly and phasing of dikaryotic genomes from two isolates of Puccinia coronata f. sp. avenae, the causal agent of oat crown rust.</title>
        <authorList>
            <person name="Miller M.E."/>
            <person name="Zhang Y."/>
            <person name="Omidvar V."/>
            <person name="Sperschneider J."/>
            <person name="Schwessinger B."/>
            <person name="Raley C."/>
            <person name="Palmer J.M."/>
            <person name="Garnica D."/>
            <person name="Upadhyaya N."/>
            <person name="Rathjen J."/>
            <person name="Taylor J.M."/>
            <person name="Park R.F."/>
            <person name="Dodds P.N."/>
            <person name="Hirsch C.D."/>
            <person name="Kianian S.F."/>
            <person name="Figueroa M."/>
        </authorList>
    </citation>
    <scope>NUCLEOTIDE SEQUENCE [LARGE SCALE GENOMIC DNA]</scope>
    <source>
        <strain evidence="2">12NC29</strain>
    </source>
</reference>
<proteinExistence type="predicted"/>
<gene>
    <name evidence="2" type="ORF">PCANC_20248</name>
</gene>
<comment type="caution">
    <text evidence="2">The sequence shown here is derived from an EMBL/GenBank/DDBJ whole genome shotgun (WGS) entry which is preliminary data.</text>
</comment>
<sequence length="179" mass="19889">MSVQPAHRLNRPVCPTGKPHTSQTAVDDQYWSHPLDYWSHPLDVDEQYWSSTCIGHILGHPLDDLDDQYRPHPLDDLYISHPVDDLPARSLTSPPSWYLYQPGEEVDNSSVRTSTSLPGWYGEQLGMQVSLLAGLVPVPAQGVGQPTRWTGTGTSLASRLAYFLGGYLNLAIREPTTSH</sequence>
<protein>
    <submittedName>
        <fullName evidence="2">Uncharacterized protein</fullName>
    </submittedName>
</protein>
<evidence type="ECO:0000313" key="3">
    <source>
        <dbReference type="Proteomes" id="UP000235388"/>
    </source>
</evidence>
<dbReference type="Proteomes" id="UP000235388">
    <property type="component" value="Unassembled WGS sequence"/>
</dbReference>
<accession>A0A2N5SH84</accession>
<keyword evidence="3" id="KW-1185">Reference proteome</keyword>
<evidence type="ECO:0000256" key="1">
    <source>
        <dbReference type="SAM" id="MobiDB-lite"/>
    </source>
</evidence>